<sequence>MKDPIGLIINKKRKTLRILRD</sequence>
<organism evidence="1">
    <name type="scientific">Rhizophora mucronata</name>
    <name type="common">Asiatic mangrove</name>
    <dbReference type="NCBI Taxonomy" id="61149"/>
    <lineage>
        <taxon>Eukaryota</taxon>
        <taxon>Viridiplantae</taxon>
        <taxon>Streptophyta</taxon>
        <taxon>Embryophyta</taxon>
        <taxon>Tracheophyta</taxon>
        <taxon>Spermatophyta</taxon>
        <taxon>Magnoliopsida</taxon>
        <taxon>eudicotyledons</taxon>
        <taxon>Gunneridae</taxon>
        <taxon>Pentapetalae</taxon>
        <taxon>rosids</taxon>
        <taxon>fabids</taxon>
        <taxon>Malpighiales</taxon>
        <taxon>Rhizophoraceae</taxon>
        <taxon>Rhizophora</taxon>
    </lineage>
</organism>
<dbReference type="EMBL" id="GGEC01086931">
    <property type="protein sequence ID" value="MBX67415.1"/>
    <property type="molecule type" value="Transcribed_RNA"/>
</dbReference>
<evidence type="ECO:0000313" key="1">
    <source>
        <dbReference type="EMBL" id="MBX67415.1"/>
    </source>
</evidence>
<reference evidence="1" key="1">
    <citation type="submission" date="2018-02" db="EMBL/GenBank/DDBJ databases">
        <title>Rhizophora mucronata_Transcriptome.</title>
        <authorList>
            <person name="Meera S.P."/>
            <person name="Sreeshan A."/>
            <person name="Augustine A."/>
        </authorList>
    </citation>
    <scope>NUCLEOTIDE SEQUENCE</scope>
    <source>
        <tissue evidence="1">Leaf</tissue>
    </source>
</reference>
<protein>
    <submittedName>
        <fullName evidence="1">Uncharacterized protein</fullName>
    </submittedName>
</protein>
<dbReference type="AlphaFoldDB" id="A0A2P2QKJ5"/>
<accession>A0A2P2QKJ5</accession>
<name>A0A2P2QKJ5_RHIMU</name>
<proteinExistence type="predicted"/>